<evidence type="ECO:0000256" key="1">
    <source>
        <dbReference type="ARBA" id="ARBA00001946"/>
    </source>
</evidence>
<comment type="cofactor">
    <cofactor evidence="1">
        <name>Mg(2+)</name>
        <dbReference type="ChEBI" id="CHEBI:18420"/>
    </cofactor>
</comment>
<dbReference type="InterPro" id="IPR020084">
    <property type="entry name" value="NUDIX_hydrolase_CS"/>
</dbReference>
<comment type="caution">
    <text evidence="19">The sequence shown here is derived from an EMBL/GenBank/DDBJ whole genome shotgun (WGS) entry which is preliminary data.</text>
</comment>
<dbReference type="PRINTS" id="PR00502">
    <property type="entry name" value="NUDIXFAMILY"/>
</dbReference>
<evidence type="ECO:0000256" key="5">
    <source>
        <dbReference type="ARBA" id="ARBA00022723"/>
    </source>
</evidence>
<evidence type="ECO:0000256" key="11">
    <source>
        <dbReference type="ARBA" id="ARBA00036904"/>
    </source>
</evidence>
<dbReference type="Gene3D" id="3.90.79.10">
    <property type="entry name" value="Nucleoside Triphosphate Pyrophosphohydrolase"/>
    <property type="match status" value="1"/>
</dbReference>
<evidence type="ECO:0000256" key="15">
    <source>
        <dbReference type="ARBA" id="ARBA00041979"/>
    </source>
</evidence>
<dbReference type="PROSITE" id="PS00893">
    <property type="entry name" value="NUDIX_BOX"/>
    <property type="match status" value="1"/>
</dbReference>
<keyword evidence="5" id="KW-0479">Metal-binding</keyword>
<evidence type="ECO:0000256" key="12">
    <source>
        <dbReference type="ARBA" id="ARBA00038905"/>
    </source>
</evidence>
<evidence type="ECO:0000256" key="4">
    <source>
        <dbReference type="ARBA" id="ARBA00022705"/>
    </source>
</evidence>
<dbReference type="InterPro" id="IPR047127">
    <property type="entry name" value="MutT-like"/>
</dbReference>
<evidence type="ECO:0000256" key="10">
    <source>
        <dbReference type="ARBA" id="ARBA00035861"/>
    </source>
</evidence>
<reference evidence="19 20" key="1">
    <citation type="submission" date="2019-12" db="EMBL/GenBank/DDBJ databases">
        <authorList>
            <person name="Zhang Y.-J."/>
        </authorList>
    </citation>
    <scope>NUCLEOTIDE SEQUENCE [LARGE SCALE GENOMIC DNA]</scope>
    <source>
        <strain evidence="19 20">CY05</strain>
    </source>
</reference>
<dbReference type="GO" id="GO:0006260">
    <property type="term" value="P:DNA replication"/>
    <property type="evidence" value="ECO:0007669"/>
    <property type="project" value="UniProtKB-KW"/>
</dbReference>
<dbReference type="RefSeq" id="WP_157023013.1">
    <property type="nucleotide sequence ID" value="NZ_WQLV01000007.1"/>
</dbReference>
<name>A0A6L6WG35_9RHOB</name>
<evidence type="ECO:0000256" key="16">
    <source>
        <dbReference type="ARBA" id="ARBA00042798"/>
    </source>
</evidence>
<dbReference type="GO" id="GO:0035539">
    <property type="term" value="F:8-oxo-7,8-dihydrodeoxyguanosine triphosphate pyrophosphatase activity"/>
    <property type="evidence" value="ECO:0007669"/>
    <property type="project" value="UniProtKB-EC"/>
</dbReference>
<evidence type="ECO:0000256" key="14">
    <source>
        <dbReference type="ARBA" id="ARBA00041592"/>
    </source>
</evidence>
<dbReference type="GO" id="GO:0044716">
    <property type="term" value="F:8-oxo-GDP phosphatase activity"/>
    <property type="evidence" value="ECO:0007669"/>
    <property type="project" value="TreeGrafter"/>
</dbReference>
<evidence type="ECO:0000256" key="8">
    <source>
        <dbReference type="ARBA" id="ARBA00022842"/>
    </source>
</evidence>
<dbReference type="GO" id="GO:0044715">
    <property type="term" value="F:8-oxo-dGDP phosphatase activity"/>
    <property type="evidence" value="ECO:0007669"/>
    <property type="project" value="TreeGrafter"/>
</dbReference>
<dbReference type="InterPro" id="IPR015797">
    <property type="entry name" value="NUDIX_hydrolase-like_dom_sf"/>
</dbReference>
<comment type="catalytic activity">
    <reaction evidence="10">
        <text>8-oxo-dGTP + H2O = 8-oxo-dGMP + diphosphate + H(+)</text>
        <dbReference type="Rhea" id="RHEA:31575"/>
        <dbReference type="ChEBI" id="CHEBI:15377"/>
        <dbReference type="ChEBI" id="CHEBI:15378"/>
        <dbReference type="ChEBI" id="CHEBI:33019"/>
        <dbReference type="ChEBI" id="CHEBI:63224"/>
        <dbReference type="ChEBI" id="CHEBI:77896"/>
        <dbReference type="EC" id="3.6.1.55"/>
    </reaction>
</comment>
<dbReference type="EMBL" id="WQLV01000007">
    <property type="protein sequence ID" value="MVO16803.1"/>
    <property type="molecule type" value="Genomic_DNA"/>
</dbReference>
<accession>A0A6L6WG35</accession>
<dbReference type="Pfam" id="PF00293">
    <property type="entry name" value="NUDIX"/>
    <property type="match status" value="1"/>
</dbReference>
<dbReference type="InterPro" id="IPR020476">
    <property type="entry name" value="Nudix_hydrolase"/>
</dbReference>
<evidence type="ECO:0000256" key="3">
    <source>
        <dbReference type="ARBA" id="ARBA00022457"/>
    </source>
</evidence>
<evidence type="ECO:0000256" key="9">
    <source>
        <dbReference type="ARBA" id="ARBA00023204"/>
    </source>
</evidence>
<dbReference type="InterPro" id="IPR000086">
    <property type="entry name" value="NUDIX_hydrolase_dom"/>
</dbReference>
<keyword evidence="4" id="KW-0235">DNA replication</keyword>
<sequence length="133" mass="15148">MVDIVNGLLVRNGQVLMARRCANRRLYPNTWSFPGGHVETGETLKQALQRELLEEIGIAPRSVMLLTRLYDRPQQDGTDVTFHLFIVEEWDKDPANLGDEHSELRWVQISLAAVLPDLAMASYRDVFTSLLVQ</sequence>
<evidence type="ECO:0000256" key="6">
    <source>
        <dbReference type="ARBA" id="ARBA00022763"/>
    </source>
</evidence>
<evidence type="ECO:0000259" key="18">
    <source>
        <dbReference type="PROSITE" id="PS51462"/>
    </source>
</evidence>
<dbReference type="GO" id="GO:0008413">
    <property type="term" value="F:8-oxo-7,8-dihydroguanosine triphosphate pyrophosphatase activity"/>
    <property type="evidence" value="ECO:0007669"/>
    <property type="project" value="TreeGrafter"/>
</dbReference>
<dbReference type="Proteomes" id="UP000478892">
    <property type="component" value="Unassembled WGS sequence"/>
</dbReference>
<keyword evidence="8" id="KW-0460">Magnesium</keyword>
<dbReference type="EC" id="3.6.1.55" evidence="12"/>
<gene>
    <name evidence="19" type="ORF">GO984_13370</name>
</gene>
<dbReference type="GO" id="GO:0046872">
    <property type="term" value="F:metal ion binding"/>
    <property type="evidence" value="ECO:0007669"/>
    <property type="project" value="UniProtKB-KW"/>
</dbReference>
<evidence type="ECO:0000256" key="7">
    <source>
        <dbReference type="ARBA" id="ARBA00022801"/>
    </source>
</evidence>
<dbReference type="SUPFAM" id="SSF55811">
    <property type="entry name" value="Nudix"/>
    <property type="match status" value="1"/>
</dbReference>
<evidence type="ECO:0000256" key="13">
    <source>
        <dbReference type="ARBA" id="ARBA00040794"/>
    </source>
</evidence>
<protein>
    <recommendedName>
        <fullName evidence="13">8-oxo-dGTP diphosphatase</fullName>
        <ecNumber evidence="12">3.6.1.55</ecNumber>
    </recommendedName>
    <alternativeName>
        <fullName evidence="16">7,8-dihydro-8-oxoguanine-triphosphatase</fullName>
    </alternativeName>
    <alternativeName>
        <fullName evidence="15">Mutator protein MutT</fullName>
    </alternativeName>
    <alternativeName>
        <fullName evidence="14">dGTP pyrophosphohydrolase</fullName>
    </alternativeName>
</protein>
<organism evidence="19 20">
    <name type="scientific">Parasedimentitalea huanghaiensis</name>
    <dbReference type="NCBI Taxonomy" id="2682100"/>
    <lineage>
        <taxon>Bacteria</taxon>
        <taxon>Pseudomonadati</taxon>
        <taxon>Pseudomonadota</taxon>
        <taxon>Alphaproteobacteria</taxon>
        <taxon>Rhodobacterales</taxon>
        <taxon>Paracoccaceae</taxon>
        <taxon>Parasedimentitalea</taxon>
    </lineage>
</organism>
<proteinExistence type="inferred from homology"/>
<dbReference type="PANTHER" id="PTHR47707">
    <property type="entry name" value="8-OXO-DGTP DIPHOSPHATASE"/>
    <property type="match status" value="1"/>
</dbReference>
<keyword evidence="6" id="KW-0227">DNA damage</keyword>
<keyword evidence="7 17" id="KW-0378">Hydrolase</keyword>
<dbReference type="PANTHER" id="PTHR47707:SF1">
    <property type="entry name" value="NUDIX HYDROLASE FAMILY PROTEIN"/>
    <property type="match status" value="1"/>
</dbReference>
<comment type="similarity">
    <text evidence="2 17">Belongs to the Nudix hydrolase family.</text>
</comment>
<keyword evidence="9" id="KW-0234">DNA repair</keyword>
<evidence type="ECO:0000256" key="2">
    <source>
        <dbReference type="ARBA" id="ARBA00005582"/>
    </source>
</evidence>
<feature type="domain" description="Nudix hydrolase" evidence="18">
    <location>
        <begin position="1"/>
        <end position="133"/>
    </location>
</feature>
<keyword evidence="3" id="KW-0515">Mutator protein</keyword>
<evidence type="ECO:0000313" key="19">
    <source>
        <dbReference type="EMBL" id="MVO16803.1"/>
    </source>
</evidence>
<dbReference type="AlphaFoldDB" id="A0A6L6WG35"/>
<evidence type="ECO:0000313" key="20">
    <source>
        <dbReference type="Proteomes" id="UP000478892"/>
    </source>
</evidence>
<dbReference type="GO" id="GO:0006281">
    <property type="term" value="P:DNA repair"/>
    <property type="evidence" value="ECO:0007669"/>
    <property type="project" value="UniProtKB-KW"/>
</dbReference>
<dbReference type="PROSITE" id="PS51462">
    <property type="entry name" value="NUDIX"/>
    <property type="match status" value="1"/>
</dbReference>
<evidence type="ECO:0000256" key="17">
    <source>
        <dbReference type="RuleBase" id="RU003476"/>
    </source>
</evidence>
<keyword evidence="20" id="KW-1185">Reference proteome</keyword>
<comment type="catalytic activity">
    <reaction evidence="11">
        <text>8-oxo-GTP + H2O = 8-oxo-GMP + diphosphate + H(+)</text>
        <dbReference type="Rhea" id="RHEA:67616"/>
        <dbReference type="ChEBI" id="CHEBI:15377"/>
        <dbReference type="ChEBI" id="CHEBI:15378"/>
        <dbReference type="ChEBI" id="CHEBI:33019"/>
        <dbReference type="ChEBI" id="CHEBI:143553"/>
        <dbReference type="ChEBI" id="CHEBI:145694"/>
    </reaction>
</comment>